<dbReference type="AlphaFoldDB" id="A0AA86PBY9"/>
<dbReference type="EMBL" id="CATOUU010001035">
    <property type="protein sequence ID" value="CAI9968424.1"/>
    <property type="molecule type" value="Genomic_DNA"/>
</dbReference>
<protein>
    <submittedName>
        <fullName evidence="4">Hypothetical_protein</fullName>
    </submittedName>
</protein>
<evidence type="ECO:0000313" key="5">
    <source>
        <dbReference type="EMBL" id="CAL6042130.1"/>
    </source>
</evidence>
<evidence type="ECO:0000313" key="4">
    <source>
        <dbReference type="EMBL" id="CAL6036018.1"/>
    </source>
</evidence>
<dbReference type="EMBL" id="CAXDID020000152">
    <property type="protein sequence ID" value="CAL6042140.1"/>
    <property type="molecule type" value="Genomic_DNA"/>
</dbReference>
<proteinExistence type="predicted"/>
<evidence type="ECO:0000313" key="6">
    <source>
        <dbReference type="EMBL" id="CAL6042140.1"/>
    </source>
</evidence>
<organism evidence="1">
    <name type="scientific">Hexamita inflata</name>
    <dbReference type="NCBI Taxonomy" id="28002"/>
    <lineage>
        <taxon>Eukaryota</taxon>
        <taxon>Metamonada</taxon>
        <taxon>Diplomonadida</taxon>
        <taxon>Hexamitidae</taxon>
        <taxon>Hexamitinae</taxon>
        <taxon>Hexamita</taxon>
    </lineage>
</organism>
<dbReference type="EMBL" id="CAXDID020000132">
    <property type="protein sequence ID" value="CAL6036018.1"/>
    <property type="molecule type" value="Genomic_DNA"/>
</dbReference>
<dbReference type="EMBL" id="CATOUU010000627">
    <property type="protein sequence ID" value="CAI9936000.1"/>
    <property type="molecule type" value="Genomic_DNA"/>
</dbReference>
<reference evidence="4 7" key="2">
    <citation type="submission" date="2024-07" db="EMBL/GenBank/DDBJ databases">
        <authorList>
            <person name="Akdeniz Z."/>
        </authorList>
    </citation>
    <scope>NUCLEOTIDE SEQUENCE [LARGE SCALE GENOMIC DNA]</scope>
</reference>
<keyword evidence="7" id="KW-1185">Reference proteome</keyword>
<dbReference type="EMBL" id="CAXDID020000152">
    <property type="protein sequence ID" value="CAL6042130.1"/>
    <property type="molecule type" value="Genomic_DNA"/>
</dbReference>
<comment type="caution">
    <text evidence="1">The sequence shown here is derived from an EMBL/GenBank/DDBJ whole genome shotgun (WGS) entry which is preliminary data.</text>
</comment>
<accession>A0AA86PBY9</accession>
<name>A0AA86PBY9_9EUKA</name>
<evidence type="ECO:0000313" key="2">
    <source>
        <dbReference type="EMBL" id="CAI9968419.1"/>
    </source>
</evidence>
<reference evidence="1" key="1">
    <citation type="submission" date="2023-06" db="EMBL/GenBank/DDBJ databases">
        <authorList>
            <person name="Kurt Z."/>
        </authorList>
    </citation>
    <scope>NUCLEOTIDE SEQUENCE</scope>
</reference>
<sequence length="268" mass="31064">MTQQILIISNFKPRSQKEELMEIIRGVTITQIISTSLTNTFQQMHVQITFFQQYVVTYKFIFGVTQLIRILTQRTRQKPAVGVILYQHIQHSGSFMDHLFLVFEVLFICCHRIHLNGLLIFSVLSCIQLYKIEYVAIFEYSALQSSTNFVVVYYSEYQILCKRQQNEIICSNMNNSLYITVRAVQQLGIHTYQTLHSFYCHPNFHVSQFTKLSQILFFVQKTVGRSESSLISGAHPYPRTALVIEANNSSSAGIQGRRASRYMFNQSL</sequence>
<dbReference type="EMBL" id="CATOUU010001035">
    <property type="protein sequence ID" value="CAI9968419.1"/>
    <property type="molecule type" value="Genomic_DNA"/>
</dbReference>
<evidence type="ECO:0000313" key="3">
    <source>
        <dbReference type="EMBL" id="CAI9968424.1"/>
    </source>
</evidence>
<evidence type="ECO:0000313" key="7">
    <source>
        <dbReference type="Proteomes" id="UP001642409"/>
    </source>
</evidence>
<dbReference type="Proteomes" id="UP001642409">
    <property type="component" value="Unassembled WGS sequence"/>
</dbReference>
<gene>
    <name evidence="1" type="ORF">HINF_LOCUS23645</name>
    <name evidence="4" type="ORF">HINF_LOCUS36212</name>
    <name evidence="5" type="ORF">HINF_LOCUS39448</name>
    <name evidence="6" type="ORF">HINF_LOCUS39453</name>
    <name evidence="2" type="ORF">HINF_LOCUS56064</name>
    <name evidence="3" type="ORF">HINF_LOCUS56069</name>
</gene>
<evidence type="ECO:0000313" key="1">
    <source>
        <dbReference type="EMBL" id="CAI9936000.1"/>
    </source>
</evidence>